<dbReference type="PANTHER" id="PTHR22914:SF46">
    <property type="entry name" value="CHITIN SYNTHASE"/>
    <property type="match status" value="1"/>
</dbReference>
<feature type="region of interest" description="Disordered" evidence="8">
    <location>
        <begin position="613"/>
        <end position="647"/>
    </location>
</feature>
<dbReference type="Gene3D" id="3.90.550.10">
    <property type="entry name" value="Spore Coat Polysaccharide Biosynthesis Protein SpsA, Chain A"/>
    <property type="match status" value="1"/>
</dbReference>
<feature type="transmembrane region" description="Helical" evidence="9">
    <location>
        <begin position="486"/>
        <end position="510"/>
    </location>
</feature>
<feature type="transmembrane region" description="Helical" evidence="9">
    <location>
        <begin position="517"/>
        <end position="540"/>
    </location>
</feature>
<dbReference type="OrthoDB" id="5321960at2759"/>
<feature type="transmembrane region" description="Helical" evidence="9">
    <location>
        <begin position="29"/>
        <end position="57"/>
    </location>
</feature>
<keyword evidence="6 9" id="KW-1133">Transmembrane helix</keyword>
<dbReference type="GO" id="GO:0016020">
    <property type="term" value="C:membrane"/>
    <property type="evidence" value="ECO:0007669"/>
    <property type="project" value="UniProtKB-SubCell"/>
</dbReference>
<dbReference type="EC" id="2.4.1.16" evidence="2"/>
<protein>
    <recommendedName>
        <fullName evidence="2">chitin synthase</fullName>
        <ecNumber evidence="2">2.4.1.16</ecNumber>
    </recommendedName>
</protein>
<sequence length="868" mass="97647">MWGQAAALLPRVDQNGVADITDPWATKDIVYVAIVGTVMLAALLEWFLWLAAFMYCLVKVFQKAENVSVKILSVVMMILFTAFRGIFLPIMVVTLPLPSQVVKYFPIAMVEFLQWFAFWAFAGLLTIPWLFCVYQLVTHSVGRTKRIKTVLDEASAPKVVIIMPCYQEIPDILLRTCDSLVDCDYPPSCLHIFLSFDGDDEGELYLNTIEKLGVPLTLDSYPKSIDVTYRSCRITVSRFPHGGKRHCQKRTYKLIDKIYSEYLKRNDNLFVLFIDSDCILDKVCIQNFVYEMELKPGSKKNMLAMTGVITSTTEKNSLITLLQDMEYIHGQLFERSVESGCGAVTCLPGALTILRFSAFRRMAKYYFADKAEQCDDLFDYGKCHLGEDRWLTHLFMIGAQERYQIQMNTSAFCKTEAVQSYQSLLKQRRRWFLGFITNEACMLTDIRLWKRYPLLCLIRFAQNTIRTTALLFFIMVLSLITTSQKVANLPVGFIAVSLGLNWVLMLYFGAKLGRYKIMLYPVMFIVNPFFNWLYMVYGIFTAGQRTWGGPRADAGTADPSKTPQQAIEHAEATGDDLNVVPETFKAAAESQKRPGAAPLQPSEHLEGRFAPAEKLPGGWYQQPNDSGLTLPNMLPRNPNVPNVPLHPRASMDSLVSATSAGNSVYLPRRVESFMDPEDARMYHKTQANQKPAGGAYFEAERSTNSPYEINSNGKNQYYESVDSLSEDSIYHGQGKLPQRPAVSRGTTEPNAHAGQRTPSGNSPLSAEYGQSGLEPPTAAYNRGSRDTSPSNARSGRSPLARQSYVRTAPGEELGFEMQSQQQNSLMRDVSPAPLASEMSSQPSHQRNESGDSDKKRRKRLTKDPPSHK</sequence>
<comment type="caution">
    <text evidence="10">The sequence shown here is derived from an EMBL/GenBank/DDBJ whole genome shotgun (WGS) entry which is preliminary data.</text>
</comment>
<dbReference type="AlphaFoldDB" id="A0A7C8ICT1"/>
<dbReference type="Proteomes" id="UP000481861">
    <property type="component" value="Unassembled WGS sequence"/>
</dbReference>
<organism evidence="10 11">
    <name type="scientific">Massariosphaeria phaeospora</name>
    <dbReference type="NCBI Taxonomy" id="100035"/>
    <lineage>
        <taxon>Eukaryota</taxon>
        <taxon>Fungi</taxon>
        <taxon>Dikarya</taxon>
        <taxon>Ascomycota</taxon>
        <taxon>Pezizomycotina</taxon>
        <taxon>Dothideomycetes</taxon>
        <taxon>Pleosporomycetidae</taxon>
        <taxon>Pleosporales</taxon>
        <taxon>Pleosporales incertae sedis</taxon>
        <taxon>Massariosphaeria</taxon>
    </lineage>
</organism>
<feature type="compositionally biased region" description="Low complexity" evidence="8">
    <location>
        <begin position="630"/>
        <end position="647"/>
    </location>
</feature>
<dbReference type="GO" id="GO:0006031">
    <property type="term" value="P:chitin biosynthetic process"/>
    <property type="evidence" value="ECO:0007669"/>
    <property type="project" value="TreeGrafter"/>
</dbReference>
<keyword evidence="11" id="KW-1185">Reference proteome</keyword>
<dbReference type="SUPFAM" id="SSF53448">
    <property type="entry name" value="Nucleotide-diphospho-sugar transferases"/>
    <property type="match status" value="1"/>
</dbReference>
<accession>A0A7C8ICT1</accession>
<evidence type="ECO:0000256" key="4">
    <source>
        <dbReference type="ARBA" id="ARBA00022679"/>
    </source>
</evidence>
<evidence type="ECO:0000256" key="7">
    <source>
        <dbReference type="ARBA" id="ARBA00023136"/>
    </source>
</evidence>
<feature type="transmembrane region" description="Helical" evidence="9">
    <location>
        <begin position="69"/>
        <end position="92"/>
    </location>
</feature>
<dbReference type="InterPro" id="IPR004835">
    <property type="entry name" value="Chitin_synth"/>
</dbReference>
<gene>
    <name evidence="10" type="ORF">BDV95DRAFT_595497</name>
</gene>
<evidence type="ECO:0000313" key="10">
    <source>
        <dbReference type="EMBL" id="KAF2870810.1"/>
    </source>
</evidence>
<feature type="transmembrane region" description="Helical" evidence="9">
    <location>
        <begin position="457"/>
        <end position="480"/>
    </location>
</feature>
<feature type="compositionally biased region" description="Basic and acidic residues" evidence="8">
    <location>
        <begin position="845"/>
        <end position="854"/>
    </location>
</feature>
<evidence type="ECO:0000256" key="5">
    <source>
        <dbReference type="ARBA" id="ARBA00022692"/>
    </source>
</evidence>
<dbReference type="GO" id="GO:0030428">
    <property type="term" value="C:cell septum"/>
    <property type="evidence" value="ECO:0007669"/>
    <property type="project" value="TreeGrafter"/>
</dbReference>
<reference evidence="10 11" key="1">
    <citation type="submission" date="2020-01" db="EMBL/GenBank/DDBJ databases">
        <authorList>
            <consortium name="DOE Joint Genome Institute"/>
            <person name="Haridas S."/>
            <person name="Albert R."/>
            <person name="Binder M."/>
            <person name="Bloem J."/>
            <person name="Labutti K."/>
            <person name="Salamov A."/>
            <person name="Andreopoulos B."/>
            <person name="Baker S.E."/>
            <person name="Barry K."/>
            <person name="Bills G."/>
            <person name="Bluhm B.H."/>
            <person name="Cannon C."/>
            <person name="Castanera R."/>
            <person name="Culley D.E."/>
            <person name="Daum C."/>
            <person name="Ezra D."/>
            <person name="Gonzalez J.B."/>
            <person name="Henrissat B."/>
            <person name="Kuo A."/>
            <person name="Liang C."/>
            <person name="Lipzen A."/>
            <person name="Lutzoni F."/>
            <person name="Magnuson J."/>
            <person name="Mondo S."/>
            <person name="Nolan M."/>
            <person name="Ohm R."/>
            <person name="Pangilinan J."/>
            <person name="Park H.-J.H."/>
            <person name="Ramirez L."/>
            <person name="Alfaro M."/>
            <person name="Sun H."/>
            <person name="Tritt A."/>
            <person name="Yoshinaga Y."/>
            <person name="Zwiers L.-H.L."/>
            <person name="Turgeon B.G."/>
            <person name="Goodwin S.B."/>
            <person name="Spatafora J.W."/>
            <person name="Crous P.W."/>
            <person name="Grigoriev I.V."/>
        </authorList>
    </citation>
    <scope>NUCLEOTIDE SEQUENCE [LARGE SCALE GENOMIC DNA]</scope>
    <source>
        <strain evidence="10 11">CBS 611.86</strain>
    </source>
</reference>
<evidence type="ECO:0000256" key="6">
    <source>
        <dbReference type="ARBA" id="ARBA00022989"/>
    </source>
</evidence>
<dbReference type="GO" id="GO:0004100">
    <property type="term" value="F:chitin synthase activity"/>
    <property type="evidence" value="ECO:0007669"/>
    <property type="project" value="UniProtKB-EC"/>
</dbReference>
<dbReference type="PANTHER" id="PTHR22914">
    <property type="entry name" value="CHITIN SYNTHASE"/>
    <property type="match status" value="1"/>
</dbReference>
<dbReference type="FunFam" id="3.90.550.10:FF:000077">
    <property type="entry name" value="Probable chitin synthase D"/>
    <property type="match status" value="1"/>
</dbReference>
<evidence type="ECO:0000313" key="11">
    <source>
        <dbReference type="Proteomes" id="UP000481861"/>
    </source>
</evidence>
<evidence type="ECO:0000256" key="2">
    <source>
        <dbReference type="ARBA" id="ARBA00012543"/>
    </source>
</evidence>
<keyword evidence="4" id="KW-0808">Transferase</keyword>
<keyword evidence="5 9" id="KW-0812">Transmembrane</keyword>
<dbReference type="InterPro" id="IPR029044">
    <property type="entry name" value="Nucleotide-diphossugar_trans"/>
</dbReference>
<proteinExistence type="predicted"/>
<evidence type="ECO:0000256" key="3">
    <source>
        <dbReference type="ARBA" id="ARBA00022676"/>
    </source>
</evidence>
<comment type="subcellular location">
    <subcellularLocation>
        <location evidence="1">Membrane</location>
        <topology evidence="1">Multi-pass membrane protein</topology>
    </subcellularLocation>
</comment>
<feature type="transmembrane region" description="Helical" evidence="9">
    <location>
        <begin position="112"/>
        <end position="137"/>
    </location>
</feature>
<dbReference type="Pfam" id="PF03142">
    <property type="entry name" value="Chitin_synth_2"/>
    <property type="match status" value="1"/>
</dbReference>
<keyword evidence="3" id="KW-0328">Glycosyltransferase</keyword>
<keyword evidence="7 9" id="KW-0472">Membrane</keyword>
<evidence type="ECO:0000256" key="9">
    <source>
        <dbReference type="SAM" id="Phobius"/>
    </source>
</evidence>
<name>A0A7C8ICT1_9PLEO</name>
<evidence type="ECO:0000256" key="8">
    <source>
        <dbReference type="SAM" id="MobiDB-lite"/>
    </source>
</evidence>
<dbReference type="GO" id="GO:0071944">
    <property type="term" value="C:cell periphery"/>
    <property type="evidence" value="ECO:0007669"/>
    <property type="project" value="TreeGrafter"/>
</dbReference>
<feature type="region of interest" description="Disordered" evidence="8">
    <location>
        <begin position="730"/>
        <end position="868"/>
    </location>
</feature>
<dbReference type="EMBL" id="JAADJZ010000013">
    <property type="protein sequence ID" value="KAF2870810.1"/>
    <property type="molecule type" value="Genomic_DNA"/>
</dbReference>
<evidence type="ECO:0000256" key="1">
    <source>
        <dbReference type="ARBA" id="ARBA00004141"/>
    </source>
</evidence>